<keyword evidence="4" id="KW-0255">Endonuclease</keyword>
<evidence type="ECO:0000256" key="3">
    <source>
        <dbReference type="ARBA" id="ARBA00022722"/>
    </source>
</evidence>
<dbReference type="Pfam" id="PF17921">
    <property type="entry name" value="Integrase_H2C2"/>
    <property type="match status" value="1"/>
</dbReference>
<keyword evidence="6" id="KW-0695">RNA-directed DNA polymerase</keyword>
<dbReference type="AlphaFoldDB" id="A0ABD2YQL4"/>
<keyword evidence="5" id="KW-0378">Hydrolase</keyword>
<evidence type="ECO:0008006" key="11">
    <source>
        <dbReference type="Google" id="ProtNLM"/>
    </source>
</evidence>
<protein>
    <recommendedName>
        <fullName evidence="11">Integrase zinc-binding domain-containing protein</fullName>
    </recommendedName>
</protein>
<dbReference type="GO" id="GO:0016787">
    <property type="term" value="F:hydrolase activity"/>
    <property type="evidence" value="ECO:0007669"/>
    <property type="project" value="UniProtKB-KW"/>
</dbReference>
<organism evidence="9 10">
    <name type="scientific">Cinchona calisaya</name>
    <dbReference type="NCBI Taxonomy" id="153742"/>
    <lineage>
        <taxon>Eukaryota</taxon>
        <taxon>Viridiplantae</taxon>
        <taxon>Streptophyta</taxon>
        <taxon>Embryophyta</taxon>
        <taxon>Tracheophyta</taxon>
        <taxon>Spermatophyta</taxon>
        <taxon>Magnoliopsida</taxon>
        <taxon>eudicotyledons</taxon>
        <taxon>Gunneridae</taxon>
        <taxon>Pentapetalae</taxon>
        <taxon>asterids</taxon>
        <taxon>lamiids</taxon>
        <taxon>Gentianales</taxon>
        <taxon>Rubiaceae</taxon>
        <taxon>Cinchonoideae</taxon>
        <taxon>Cinchoneae</taxon>
        <taxon>Cinchona</taxon>
    </lineage>
</organism>
<keyword evidence="3" id="KW-0540">Nuclease</keyword>
<evidence type="ECO:0000256" key="1">
    <source>
        <dbReference type="ARBA" id="ARBA00022679"/>
    </source>
</evidence>
<dbReference type="InterPro" id="IPR036397">
    <property type="entry name" value="RNaseH_sf"/>
</dbReference>
<dbReference type="InterPro" id="IPR041373">
    <property type="entry name" value="RT_RNaseH"/>
</dbReference>
<evidence type="ECO:0000256" key="5">
    <source>
        <dbReference type="ARBA" id="ARBA00022801"/>
    </source>
</evidence>
<evidence type="ECO:0000256" key="2">
    <source>
        <dbReference type="ARBA" id="ARBA00022695"/>
    </source>
</evidence>
<evidence type="ECO:0000313" key="10">
    <source>
        <dbReference type="Proteomes" id="UP001630127"/>
    </source>
</evidence>
<dbReference type="SUPFAM" id="SSF56672">
    <property type="entry name" value="DNA/RNA polymerases"/>
    <property type="match status" value="1"/>
</dbReference>
<evidence type="ECO:0000256" key="4">
    <source>
        <dbReference type="ARBA" id="ARBA00022759"/>
    </source>
</evidence>
<dbReference type="FunFam" id="1.10.340.70:FF:000001">
    <property type="entry name" value="Retrovirus-related Pol polyprotein from transposon gypsy-like Protein"/>
    <property type="match status" value="1"/>
</dbReference>
<dbReference type="Pfam" id="PF17917">
    <property type="entry name" value="RT_RNaseH"/>
    <property type="match status" value="1"/>
</dbReference>
<keyword evidence="1" id="KW-0808">Transferase</keyword>
<gene>
    <name evidence="9" type="ORF">ACH5RR_029070</name>
</gene>
<keyword evidence="2" id="KW-0548">Nucleotidyltransferase</keyword>
<dbReference type="PANTHER" id="PTHR37984">
    <property type="entry name" value="PROTEIN CBG26694"/>
    <property type="match status" value="1"/>
</dbReference>
<feature type="domain" description="Integrase zinc-binding" evidence="8">
    <location>
        <begin position="75"/>
        <end position="130"/>
    </location>
</feature>
<dbReference type="EMBL" id="JBJUIK010000012">
    <property type="protein sequence ID" value="KAL3509669.1"/>
    <property type="molecule type" value="Genomic_DNA"/>
</dbReference>
<dbReference type="InterPro" id="IPR041588">
    <property type="entry name" value="Integrase_H2C2"/>
</dbReference>
<keyword evidence="10" id="KW-1185">Reference proteome</keyword>
<feature type="domain" description="Reverse transcriptase RNase H-like" evidence="7">
    <location>
        <begin position="9"/>
        <end position="54"/>
    </location>
</feature>
<evidence type="ECO:0000259" key="8">
    <source>
        <dbReference type="Pfam" id="PF17921"/>
    </source>
</evidence>
<dbReference type="Gene3D" id="3.30.420.10">
    <property type="entry name" value="Ribonuclease H-like superfamily/Ribonuclease H"/>
    <property type="match status" value="1"/>
</dbReference>
<sequence>MHRQKGGWHGMGAVLMQESHPIAYLSKAFNPKNLGLSVYEKELMAMVMAVANSKYAYDTRLLKYKGKLYVGKGGSLRKKIVQSLHNSPLGGHSGQARCLQRVKATIYWPLMKFEVVELARTCDVCQRNKHENIPYPELLQPLSIPSQAWSQISMDIIEKLPLSYGYDTVMVVVDSLTKLAHFIPLAHLFSIAMKRS</sequence>
<comment type="caution">
    <text evidence="9">The sequence shown here is derived from an EMBL/GenBank/DDBJ whole genome shotgun (WGS) entry which is preliminary data.</text>
</comment>
<dbReference type="GO" id="GO:0004519">
    <property type="term" value="F:endonuclease activity"/>
    <property type="evidence" value="ECO:0007669"/>
    <property type="project" value="UniProtKB-KW"/>
</dbReference>
<dbReference type="GO" id="GO:0003964">
    <property type="term" value="F:RNA-directed DNA polymerase activity"/>
    <property type="evidence" value="ECO:0007669"/>
    <property type="project" value="UniProtKB-KW"/>
</dbReference>
<proteinExistence type="predicted"/>
<evidence type="ECO:0000313" key="9">
    <source>
        <dbReference type="EMBL" id="KAL3509669.1"/>
    </source>
</evidence>
<evidence type="ECO:0000256" key="6">
    <source>
        <dbReference type="ARBA" id="ARBA00022918"/>
    </source>
</evidence>
<dbReference type="InterPro" id="IPR050951">
    <property type="entry name" value="Retrovirus_Pol_polyprotein"/>
</dbReference>
<reference evidence="9 10" key="1">
    <citation type="submission" date="2024-11" db="EMBL/GenBank/DDBJ databases">
        <title>A near-complete genome assembly of Cinchona calisaya.</title>
        <authorList>
            <person name="Lian D.C."/>
            <person name="Zhao X.W."/>
            <person name="Wei L."/>
        </authorList>
    </citation>
    <scope>NUCLEOTIDE SEQUENCE [LARGE SCALE GENOMIC DNA]</scope>
    <source>
        <tissue evidence="9">Nenye</tissue>
    </source>
</reference>
<evidence type="ECO:0000259" key="7">
    <source>
        <dbReference type="Pfam" id="PF17917"/>
    </source>
</evidence>
<accession>A0ABD2YQL4</accession>
<name>A0ABD2YQL4_9GENT</name>
<dbReference type="InterPro" id="IPR043502">
    <property type="entry name" value="DNA/RNA_pol_sf"/>
</dbReference>
<dbReference type="Gene3D" id="1.10.340.70">
    <property type="match status" value="1"/>
</dbReference>
<dbReference type="PANTHER" id="PTHR37984:SF5">
    <property type="entry name" value="PROTEIN NYNRIN-LIKE"/>
    <property type="match status" value="1"/>
</dbReference>
<dbReference type="Proteomes" id="UP001630127">
    <property type="component" value="Unassembled WGS sequence"/>
</dbReference>